<dbReference type="PANTHER" id="PTHR33371">
    <property type="entry name" value="INTERMEMBRANE PHOSPHOLIPID TRANSPORT SYSTEM BINDING PROTEIN MLAD-RELATED"/>
    <property type="match status" value="1"/>
</dbReference>
<keyword evidence="3" id="KW-1185">Reference proteome</keyword>
<evidence type="ECO:0000313" key="2">
    <source>
        <dbReference type="EMBL" id="MCW3807687.1"/>
    </source>
</evidence>
<dbReference type="Pfam" id="PF02470">
    <property type="entry name" value="MlaD"/>
    <property type="match status" value="1"/>
</dbReference>
<evidence type="ECO:0000313" key="3">
    <source>
        <dbReference type="Proteomes" id="UP001207408"/>
    </source>
</evidence>
<feature type="domain" description="Mce/MlaD" evidence="1">
    <location>
        <begin position="37"/>
        <end position="112"/>
    </location>
</feature>
<protein>
    <submittedName>
        <fullName evidence="2">MlaD family protein</fullName>
    </submittedName>
</protein>
<evidence type="ECO:0000259" key="1">
    <source>
        <dbReference type="Pfam" id="PF02470"/>
    </source>
</evidence>
<reference evidence="2" key="1">
    <citation type="submission" date="2022-10" db="EMBL/GenBank/DDBJ databases">
        <authorList>
            <person name="Yu W.X."/>
        </authorList>
    </citation>
    <scope>NUCLEOTIDE SEQUENCE</scope>
    <source>
        <strain evidence="2">D04</strain>
    </source>
</reference>
<proteinExistence type="predicted"/>
<dbReference type="AlphaFoldDB" id="A0AAE3MHC8"/>
<dbReference type="RefSeq" id="WP_301202135.1">
    <property type="nucleotide sequence ID" value="NZ_JAPDPI010000055.1"/>
</dbReference>
<comment type="caution">
    <text evidence="2">The sequence shown here is derived from an EMBL/GenBank/DDBJ whole genome shotgun (WGS) entry which is preliminary data.</text>
</comment>
<dbReference type="InterPro" id="IPR003399">
    <property type="entry name" value="Mce/MlaD"/>
</dbReference>
<accession>A0AAE3MHC8</accession>
<gene>
    <name evidence="2" type="ORF">OM074_18815</name>
</gene>
<dbReference type="InterPro" id="IPR052336">
    <property type="entry name" value="MlaD_Phospholipid_Transporter"/>
</dbReference>
<name>A0AAE3MHC8_9BACT</name>
<dbReference type="EMBL" id="JAPDPI010000055">
    <property type="protein sequence ID" value="MCW3807687.1"/>
    <property type="molecule type" value="Genomic_DNA"/>
</dbReference>
<dbReference type="PANTHER" id="PTHR33371:SF4">
    <property type="entry name" value="INTERMEMBRANE PHOSPHOLIPID TRANSPORT SYSTEM BINDING PROTEIN MLAD"/>
    <property type="match status" value="1"/>
</dbReference>
<sequence>MIKVSKEVKVGFTILLALFLLVWGINFLKGKDIFMPGYKLYGVYSRIDGLTEGSPIYFKGFQIGSVRTISFIEGSSDEVVVVMAIEKDIDFPDNTVAQIYSLDLMGSKGIRFLYGDTKRALVASDTMKTSIMGGLADQVSQEVLPLKDKAENLVVKFDSVLTNLNDMFDKDNKDGIASGVNDFAGMMKNLNDMSLALKKNLQADGAVGEMLSNLDSVSVDLKNNARNLSLIMANVETLSGKLANSEVDQLIGEMNSAMLSFNGVLKAVNDQEGSLGLLLNNKELYNNLNEASVNLDRLLADVRHNPGRYVHFSAVNFGGGKAKVIDDSGAIVYKVLLKKTKEPLDLRGKELLDGECIGEDRDGKYFVYTLGEDSDFSKIQVLKNKVIDQYPEARVIAFEGGKVKVVKDVM</sequence>
<organism evidence="2 3">
    <name type="scientific">Plebeiibacterium marinum</name>
    <dbReference type="NCBI Taxonomy" id="2992111"/>
    <lineage>
        <taxon>Bacteria</taxon>
        <taxon>Pseudomonadati</taxon>
        <taxon>Bacteroidota</taxon>
        <taxon>Bacteroidia</taxon>
        <taxon>Marinilabiliales</taxon>
        <taxon>Marinilabiliaceae</taxon>
        <taxon>Plebeiibacterium</taxon>
    </lineage>
</organism>
<dbReference type="Proteomes" id="UP001207408">
    <property type="component" value="Unassembled WGS sequence"/>
</dbReference>